<organism evidence="1 2">
    <name type="scientific">Avena sativa</name>
    <name type="common">Oat</name>
    <dbReference type="NCBI Taxonomy" id="4498"/>
    <lineage>
        <taxon>Eukaryota</taxon>
        <taxon>Viridiplantae</taxon>
        <taxon>Streptophyta</taxon>
        <taxon>Embryophyta</taxon>
        <taxon>Tracheophyta</taxon>
        <taxon>Spermatophyta</taxon>
        <taxon>Magnoliopsida</taxon>
        <taxon>Liliopsida</taxon>
        <taxon>Poales</taxon>
        <taxon>Poaceae</taxon>
        <taxon>BOP clade</taxon>
        <taxon>Pooideae</taxon>
        <taxon>Poodae</taxon>
        <taxon>Poeae</taxon>
        <taxon>Poeae Chloroplast Group 1 (Aveneae type)</taxon>
        <taxon>Aveninae</taxon>
        <taxon>Avena</taxon>
    </lineage>
</organism>
<keyword evidence="2" id="KW-1185">Reference proteome</keyword>
<accession>A0ACD5YYN8</accession>
<evidence type="ECO:0000313" key="1">
    <source>
        <dbReference type="EnsemblPlants" id="AVESA.00010b.r2.6AG1049390.1.CDS"/>
    </source>
</evidence>
<proteinExistence type="predicted"/>
<dbReference type="EnsemblPlants" id="AVESA.00010b.r2.6AG1049390.1">
    <property type="protein sequence ID" value="AVESA.00010b.r2.6AG1049390.1.CDS"/>
    <property type="gene ID" value="AVESA.00010b.r2.6AG1049390"/>
</dbReference>
<reference evidence="1" key="1">
    <citation type="submission" date="2021-05" db="EMBL/GenBank/DDBJ databases">
        <authorList>
            <person name="Scholz U."/>
            <person name="Mascher M."/>
            <person name="Fiebig A."/>
        </authorList>
    </citation>
    <scope>NUCLEOTIDE SEQUENCE [LARGE SCALE GENOMIC DNA]</scope>
</reference>
<reference evidence="1" key="2">
    <citation type="submission" date="2025-09" db="UniProtKB">
        <authorList>
            <consortium name="EnsemblPlants"/>
        </authorList>
    </citation>
    <scope>IDENTIFICATION</scope>
</reference>
<evidence type="ECO:0000313" key="2">
    <source>
        <dbReference type="Proteomes" id="UP001732700"/>
    </source>
</evidence>
<sequence>MAKPRAGSTARSAAAAAARASPAPTSSDPNLPTPTSIPRADLSSSSGAKAAFASANRSSVGSSSSASATDLPAPAASQFTSVAKVVGKRLAYEDEDDYAFPTAASVTKHPDLAPEGLPDLAPLLDLPDPDDVSSSSSTVISAAAADAATATADSTLTQVAAPADSAAATDADGPVLTEMELVLAELHGARGLTPRSKRLLAALAETVSAELSYSPTAAALSIRRAAFWRKVRVGVLAATVFSVAAMDVALAVALYGTRLSNGLHGNVLPPT</sequence>
<name>A0ACD5YYN8_AVESA</name>
<dbReference type="Proteomes" id="UP001732700">
    <property type="component" value="Chromosome 6A"/>
</dbReference>
<protein>
    <submittedName>
        <fullName evidence="1">Uncharacterized protein</fullName>
    </submittedName>
</protein>